<dbReference type="EMBL" id="AVCH01000170">
    <property type="protein sequence ID" value="KFN46410.1"/>
    <property type="molecule type" value="Genomic_DNA"/>
</dbReference>
<dbReference type="RefSeq" id="WP_043803729.1">
    <property type="nucleotide sequence ID" value="NZ_AVCH01000170.1"/>
</dbReference>
<dbReference type="eggNOG" id="ENOG5031FSD">
    <property type="taxonomic scope" value="Bacteria"/>
</dbReference>
<protein>
    <submittedName>
        <fullName evidence="2">Uncharacterized protein</fullName>
    </submittedName>
</protein>
<evidence type="ECO:0000256" key="1">
    <source>
        <dbReference type="SAM" id="SignalP"/>
    </source>
</evidence>
<proteinExistence type="predicted"/>
<keyword evidence="1" id="KW-0732">Signal</keyword>
<dbReference type="AlphaFoldDB" id="A0A091BQ30"/>
<evidence type="ECO:0000313" key="2">
    <source>
        <dbReference type="EMBL" id="KFN46410.1"/>
    </source>
</evidence>
<keyword evidence="3" id="KW-1185">Reference proteome</keyword>
<dbReference type="Proteomes" id="UP000029392">
    <property type="component" value="Unassembled WGS sequence"/>
</dbReference>
<reference evidence="2 3" key="1">
    <citation type="submission" date="2013-09" db="EMBL/GenBank/DDBJ databases">
        <title>Genome sequencing of Arenimonas malthae.</title>
        <authorList>
            <person name="Chen F."/>
            <person name="Wang G."/>
        </authorList>
    </citation>
    <scope>NUCLEOTIDE SEQUENCE [LARGE SCALE GENOMIC DNA]</scope>
    <source>
        <strain evidence="2 3">CC-JY-1</strain>
    </source>
</reference>
<gene>
    <name evidence="2" type="ORF">N790_08675</name>
</gene>
<dbReference type="PATRIC" id="fig|1384054.3.peg.1794"/>
<sequence>MKKTLIAFLLAATPMFAFAAQEAQLALAEGDFAAQRAEIEEDLADGKTYAEISASDRAKVRETLERISSRLEGVDSIDALGEPAKVEIFNDQELINTILTQAKADSRLVCDNSRATGSHRRTTKCQTVAERRRRMEADQDHLQRNVMNGIGPANN</sequence>
<name>A0A091BQ30_9GAMM</name>
<accession>A0A091BQ30</accession>
<feature type="signal peptide" evidence="1">
    <location>
        <begin position="1"/>
        <end position="19"/>
    </location>
</feature>
<comment type="caution">
    <text evidence="2">The sequence shown here is derived from an EMBL/GenBank/DDBJ whole genome shotgun (WGS) entry which is preliminary data.</text>
</comment>
<evidence type="ECO:0000313" key="3">
    <source>
        <dbReference type="Proteomes" id="UP000029392"/>
    </source>
</evidence>
<dbReference type="STRING" id="1384054.N790_08675"/>
<feature type="chain" id="PRO_5001869940" evidence="1">
    <location>
        <begin position="20"/>
        <end position="155"/>
    </location>
</feature>
<organism evidence="2 3">
    <name type="scientific">Arenimonas malthae CC-JY-1</name>
    <dbReference type="NCBI Taxonomy" id="1384054"/>
    <lineage>
        <taxon>Bacteria</taxon>
        <taxon>Pseudomonadati</taxon>
        <taxon>Pseudomonadota</taxon>
        <taxon>Gammaproteobacteria</taxon>
        <taxon>Lysobacterales</taxon>
        <taxon>Lysobacteraceae</taxon>
        <taxon>Arenimonas</taxon>
    </lineage>
</organism>